<feature type="signal peptide" evidence="1">
    <location>
        <begin position="1"/>
        <end position="28"/>
    </location>
</feature>
<keyword evidence="3" id="KW-1185">Reference proteome</keyword>
<organism evidence="2 3">
    <name type="scientific">Candidatus Methylobacter favarea</name>
    <dbReference type="NCBI Taxonomy" id="2707345"/>
    <lineage>
        <taxon>Bacteria</taxon>
        <taxon>Pseudomonadati</taxon>
        <taxon>Pseudomonadota</taxon>
        <taxon>Gammaproteobacteria</taxon>
        <taxon>Methylococcales</taxon>
        <taxon>Methylococcaceae</taxon>
        <taxon>Methylobacter</taxon>
    </lineage>
</organism>
<dbReference type="EMBL" id="CADCXN010000089">
    <property type="protein sequence ID" value="CAA9892082.1"/>
    <property type="molecule type" value="Genomic_DNA"/>
</dbReference>
<evidence type="ECO:0000313" key="3">
    <source>
        <dbReference type="Proteomes" id="UP000494216"/>
    </source>
</evidence>
<dbReference type="RefSeq" id="WP_174626881.1">
    <property type="nucleotide sequence ID" value="NZ_CADCXN010000089.1"/>
</dbReference>
<evidence type="ECO:0000256" key="1">
    <source>
        <dbReference type="SAM" id="SignalP"/>
    </source>
</evidence>
<evidence type="ECO:0000313" key="2">
    <source>
        <dbReference type="EMBL" id="CAA9892082.1"/>
    </source>
</evidence>
<evidence type="ECO:0008006" key="4">
    <source>
        <dbReference type="Google" id="ProtNLM"/>
    </source>
</evidence>
<gene>
    <name evidence="2" type="ORF">METHB2_580024</name>
</gene>
<sequence length="147" mass="16951">MKTFTFTKNIFFAALTSLVMLLTSMGCSDNEDKTATATSEHNPFDHPHDFPVTDIQKHKFEHEFAKQCVQNELRNSVNKELDKERYTEPCMCIATFMMKDLTAQEAKKFITEHENPRSLQIKFDSAAYHCLQQKAQAIKGPQLFGKR</sequence>
<name>A0A8S0XKI3_9GAMM</name>
<protein>
    <recommendedName>
        <fullName evidence="4">Lipoprotein</fullName>
    </recommendedName>
</protein>
<proteinExistence type="predicted"/>
<dbReference type="PROSITE" id="PS51257">
    <property type="entry name" value="PROKAR_LIPOPROTEIN"/>
    <property type="match status" value="1"/>
</dbReference>
<keyword evidence="1" id="KW-0732">Signal</keyword>
<reference evidence="2 3" key="1">
    <citation type="submission" date="2020-02" db="EMBL/GenBank/DDBJ databases">
        <authorList>
            <person name="Hogendoorn C."/>
        </authorList>
    </citation>
    <scope>NUCLEOTIDE SEQUENCE [LARGE SCALE GENOMIC DNA]</scope>
    <source>
        <strain evidence="2">METHB21</strain>
    </source>
</reference>
<dbReference type="AlphaFoldDB" id="A0A8S0XKI3"/>
<dbReference type="Proteomes" id="UP000494216">
    <property type="component" value="Unassembled WGS sequence"/>
</dbReference>
<accession>A0A8S0XKI3</accession>
<feature type="chain" id="PRO_5035793263" description="Lipoprotein" evidence="1">
    <location>
        <begin position="29"/>
        <end position="147"/>
    </location>
</feature>
<comment type="caution">
    <text evidence="2">The sequence shown here is derived from an EMBL/GenBank/DDBJ whole genome shotgun (WGS) entry which is preliminary data.</text>
</comment>